<organism evidence="1 2">
    <name type="scientific">Eruca vesicaria subsp. sativa</name>
    <name type="common">Garden rocket</name>
    <name type="synonym">Eruca sativa</name>
    <dbReference type="NCBI Taxonomy" id="29727"/>
    <lineage>
        <taxon>Eukaryota</taxon>
        <taxon>Viridiplantae</taxon>
        <taxon>Streptophyta</taxon>
        <taxon>Embryophyta</taxon>
        <taxon>Tracheophyta</taxon>
        <taxon>Spermatophyta</taxon>
        <taxon>Magnoliopsida</taxon>
        <taxon>eudicotyledons</taxon>
        <taxon>Gunneridae</taxon>
        <taxon>Pentapetalae</taxon>
        <taxon>rosids</taxon>
        <taxon>malvids</taxon>
        <taxon>Brassicales</taxon>
        <taxon>Brassicaceae</taxon>
        <taxon>Brassiceae</taxon>
        <taxon>Eruca</taxon>
    </lineage>
</organism>
<dbReference type="Proteomes" id="UP001642260">
    <property type="component" value="Unassembled WGS sequence"/>
</dbReference>
<evidence type="ECO:0000313" key="2">
    <source>
        <dbReference type="Proteomes" id="UP001642260"/>
    </source>
</evidence>
<protein>
    <submittedName>
        <fullName evidence="1">Uncharacterized protein</fullName>
    </submittedName>
</protein>
<sequence length="116" mass="13130">MFLYGFQLFLMWIERGLDPWGALLSLQRKLVCRISSGSLVCGELWMSRNGLSVKEAFAPGMEAARDGVFSELMKKKPVALSKLRTKKKFLGEPLDLTQQMKGEDTSISLLEEDRDD</sequence>
<accession>A0ABC8IRL5</accession>
<evidence type="ECO:0000313" key="1">
    <source>
        <dbReference type="EMBL" id="CAH8295617.1"/>
    </source>
</evidence>
<keyword evidence="2" id="KW-1185">Reference proteome</keyword>
<comment type="caution">
    <text evidence="1">The sequence shown here is derived from an EMBL/GenBank/DDBJ whole genome shotgun (WGS) entry which is preliminary data.</text>
</comment>
<dbReference type="AlphaFoldDB" id="A0ABC8IRL5"/>
<dbReference type="EMBL" id="CAKOAT010049711">
    <property type="protein sequence ID" value="CAH8295617.1"/>
    <property type="molecule type" value="Genomic_DNA"/>
</dbReference>
<proteinExistence type="predicted"/>
<gene>
    <name evidence="1" type="ORF">ERUC_LOCUS1901</name>
</gene>
<name>A0ABC8IRL5_ERUVS</name>
<reference evidence="1 2" key="1">
    <citation type="submission" date="2022-03" db="EMBL/GenBank/DDBJ databases">
        <authorList>
            <person name="Macdonald S."/>
            <person name="Ahmed S."/>
            <person name="Newling K."/>
        </authorList>
    </citation>
    <scope>NUCLEOTIDE SEQUENCE [LARGE SCALE GENOMIC DNA]</scope>
</reference>